<proteinExistence type="predicted"/>
<evidence type="ECO:0000256" key="1">
    <source>
        <dbReference type="SAM" id="MobiDB-lite"/>
    </source>
</evidence>
<dbReference type="Proteomes" id="UP001412067">
    <property type="component" value="Unassembled WGS sequence"/>
</dbReference>
<evidence type="ECO:0000313" key="4">
    <source>
        <dbReference type="Proteomes" id="UP001412067"/>
    </source>
</evidence>
<feature type="region of interest" description="Disordered" evidence="1">
    <location>
        <begin position="251"/>
        <end position="286"/>
    </location>
</feature>
<comment type="caution">
    <text evidence="3">The sequence shown here is derived from an EMBL/GenBank/DDBJ whole genome shotgun (WGS) entry which is preliminary data.</text>
</comment>
<sequence length="531" mass="58338">MPGGGEGRSNCAEAFQKHLFPSCTLTLEEFSLTKTQHVPAGFVARPPGSHDKVNTAGEGELAIPIEHFEVGFRLPLWPEMRQALRYYGVVPAQLNPNSVAILVAFICYMRSERIEFSLPIFRKLFTFRAKGGVVFFSGQLLKTIGLANKHHHWGEKFIYVSRDFGNVPLAPIQYEDAAYKPPSLGSRESALLEFFGTKDFDVLHLRRDVDSLPPVLPGEGRVSPSFVYFLPFPRLELITVVFCRRARDPSPPAFRRGSRRRESASEGPAGSCESRRASLPKGAGPPPLERCCEAKTGCFRTSANQEAQDHGYREGQGCGCPARPTSPPGRSFEEVLEAASRVATTRGGLGTPAENPRTPGAAESEGAAAGTSGQPPSEEVPRGHRNFGLGVRCLDAENKPLLQWDPDANKVTVSSLLPSWAERDEVTDKAFALGYGLYSREGASVFNRMSTRLLAYDSTRALMRGLELAHMCARRSITIDRNFQDMFKAREDAVAQTASLAKELAETQQQLSSRQAEGVSETFHNQLFSQS</sequence>
<name>A0ABR2MHF9_9ASPA</name>
<dbReference type="Pfam" id="PF04195">
    <property type="entry name" value="Transposase_28"/>
    <property type="match status" value="1"/>
</dbReference>
<accession>A0ABR2MHF9</accession>
<dbReference type="InterPro" id="IPR007321">
    <property type="entry name" value="Transposase_28"/>
</dbReference>
<feature type="region of interest" description="Disordered" evidence="1">
    <location>
        <begin position="343"/>
        <end position="384"/>
    </location>
</feature>
<organism evidence="3 4">
    <name type="scientific">Platanthera guangdongensis</name>
    <dbReference type="NCBI Taxonomy" id="2320717"/>
    <lineage>
        <taxon>Eukaryota</taxon>
        <taxon>Viridiplantae</taxon>
        <taxon>Streptophyta</taxon>
        <taxon>Embryophyta</taxon>
        <taxon>Tracheophyta</taxon>
        <taxon>Spermatophyta</taxon>
        <taxon>Magnoliopsida</taxon>
        <taxon>Liliopsida</taxon>
        <taxon>Asparagales</taxon>
        <taxon>Orchidaceae</taxon>
        <taxon>Orchidoideae</taxon>
        <taxon>Orchideae</taxon>
        <taxon>Orchidinae</taxon>
        <taxon>Platanthera</taxon>
    </lineage>
</organism>
<reference evidence="3 4" key="1">
    <citation type="journal article" date="2022" name="Nat. Plants">
        <title>Genomes of leafy and leafless Platanthera orchids illuminate the evolution of mycoheterotrophy.</title>
        <authorList>
            <person name="Li M.H."/>
            <person name="Liu K.W."/>
            <person name="Li Z."/>
            <person name="Lu H.C."/>
            <person name="Ye Q.L."/>
            <person name="Zhang D."/>
            <person name="Wang J.Y."/>
            <person name="Li Y.F."/>
            <person name="Zhong Z.M."/>
            <person name="Liu X."/>
            <person name="Yu X."/>
            <person name="Liu D.K."/>
            <person name="Tu X.D."/>
            <person name="Liu B."/>
            <person name="Hao Y."/>
            <person name="Liao X.Y."/>
            <person name="Jiang Y.T."/>
            <person name="Sun W.H."/>
            <person name="Chen J."/>
            <person name="Chen Y.Q."/>
            <person name="Ai Y."/>
            <person name="Zhai J.W."/>
            <person name="Wu S.S."/>
            <person name="Zhou Z."/>
            <person name="Hsiao Y.Y."/>
            <person name="Wu W.L."/>
            <person name="Chen Y.Y."/>
            <person name="Lin Y.F."/>
            <person name="Hsu J.L."/>
            <person name="Li C.Y."/>
            <person name="Wang Z.W."/>
            <person name="Zhao X."/>
            <person name="Zhong W.Y."/>
            <person name="Ma X.K."/>
            <person name="Ma L."/>
            <person name="Huang J."/>
            <person name="Chen G.Z."/>
            <person name="Huang M.Z."/>
            <person name="Huang L."/>
            <person name="Peng D.H."/>
            <person name="Luo Y.B."/>
            <person name="Zou S.Q."/>
            <person name="Chen S.P."/>
            <person name="Lan S."/>
            <person name="Tsai W.C."/>
            <person name="Van de Peer Y."/>
            <person name="Liu Z.J."/>
        </authorList>
    </citation>
    <scope>NUCLEOTIDE SEQUENCE [LARGE SCALE GENOMIC DNA]</scope>
    <source>
        <strain evidence="3">Lor288</strain>
    </source>
</reference>
<feature type="domain" description="Transposase (putative) gypsy type" evidence="2">
    <location>
        <begin position="65"/>
        <end position="128"/>
    </location>
</feature>
<protein>
    <recommendedName>
        <fullName evidence="2">Transposase (putative) gypsy type domain-containing protein</fullName>
    </recommendedName>
</protein>
<feature type="compositionally biased region" description="Low complexity" evidence="1">
    <location>
        <begin position="360"/>
        <end position="373"/>
    </location>
</feature>
<feature type="region of interest" description="Disordered" evidence="1">
    <location>
        <begin position="310"/>
        <end position="331"/>
    </location>
</feature>
<keyword evidence="4" id="KW-1185">Reference proteome</keyword>
<evidence type="ECO:0000313" key="3">
    <source>
        <dbReference type="EMBL" id="KAK8963307.1"/>
    </source>
</evidence>
<gene>
    <name evidence="3" type="ORF">KSP40_PGU010165</name>
</gene>
<dbReference type="EMBL" id="JBBWWR010000007">
    <property type="protein sequence ID" value="KAK8963307.1"/>
    <property type="molecule type" value="Genomic_DNA"/>
</dbReference>
<evidence type="ECO:0000259" key="2">
    <source>
        <dbReference type="Pfam" id="PF04195"/>
    </source>
</evidence>